<feature type="transmembrane region" description="Helical" evidence="2">
    <location>
        <begin position="109"/>
        <end position="131"/>
    </location>
</feature>
<dbReference type="STRING" id="1561003.Ark11_0552"/>
<keyword evidence="4" id="KW-1185">Reference proteome</keyword>
<keyword evidence="2" id="KW-1133">Transmembrane helix</keyword>
<dbReference type="AlphaFoldDB" id="A0A0S4M0Q1"/>
<accession>A0A0S4M0Q1</accession>
<evidence type="ECO:0000256" key="1">
    <source>
        <dbReference type="SAM" id="MobiDB-lite"/>
    </source>
</evidence>
<name>A0A0S4M0Q1_9BURK</name>
<feature type="compositionally biased region" description="Basic and acidic residues" evidence="1">
    <location>
        <begin position="54"/>
        <end position="67"/>
    </location>
</feature>
<feature type="region of interest" description="Disordered" evidence="1">
    <location>
        <begin position="41"/>
        <end position="67"/>
    </location>
</feature>
<dbReference type="RefSeq" id="WP_092342318.1">
    <property type="nucleotide sequence ID" value="NZ_FLSL01000106.1"/>
</dbReference>
<sequence length="182" mass="20509">MMNSSDFITVDLETSDVIVAETNASQLSELTHCESESAIGACTPPADNSVPGTPKREEERTADTASLQEERPVNEVARHVDQVNLDIARNRWIRDECSHSINRWHKVSFSIIMSLVAAEVIFMSISCARLGTAPTRMCRKFFLGGILVLVALLFVVHTFLYCLKKVIFRKYPIEPNRREPNQ</sequence>
<dbReference type="EMBL" id="LN906597">
    <property type="protein sequence ID" value="CUT17397.1"/>
    <property type="molecule type" value="Genomic_DNA"/>
</dbReference>
<keyword evidence="2" id="KW-0812">Transmembrane</keyword>
<dbReference type="OrthoDB" id="9866333at2"/>
<feature type="transmembrane region" description="Helical" evidence="2">
    <location>
        <begin position="143"/>
        <end position="163"/>
    </location>
</feature>
<evidence type="ECO:0000313" key="4">
    <source>
        <dbReference type="Proteomes" id="UP000198651"/>
    </source>
</evidence>
<keyword evidence="2" id="KW-0472">Membrane</keyword>
<dbReference type="Proteomes" id="UP000198651">
    <property type="component" value="Chromosome I"/>
</dbReference>
<evidence type="ECO:0000256" key="2">
    <source>
        <dbReference type="SAM" id="Phobius"/>
    </source>
</evidence>
<reference evidence="4" key="1">
    <citation type="submission" date="2015-11" db="EMBL/GenBank/DDBJ databases">
        <authorList>
            <person name="Seth-Smith H.M.B."/>
        </authorList>
    </citation>
    <scope>NUCLEOTIDE SEQUENCE [LARGE SCALE GENOMIC DNA]</scope>
    <source>
        <strain evidence="4">2013Ark11</strain>
    </source>
</reference>
<gene>
    <name evidence="3" type="ORF">Ark11_0552</name>
</gene>
<proteinExistence type="predicted"/>
<protein>
    <submittedName>
        <fullName evidence="3">Putative membrane protein</fullName>
    </submittedName>
</protein>
<organism evidence="3 4">
    <name type="scientific">Candidatus Ichthyocystis hellenicum</name>
    <dbReference type="NCBI Taxonomy" id="1561003"/>
    <lineage>
        <taxon>Bacteria</taxon>
        <taxon>Pseudomonadati</taxon>
        <taxon>Pseudomonadota</taxon>
        <taxon>Betaproteobacteria</taxon>
        <taxon>Burkholderiales</taxon>
        <taxon>Candidatus Ichthyocystis</taxon>
    </lineage>
</organism>
<evidence type="ECO:0000313" key="3">
    <source>
        <dbReference type="EMBL" id="CUT17397.1"/>
    </source>
</evidence>